<evidence type="ECO:0000313" key="2">
    <source>
        <dbReference type="EMBL" id="GEM38260.1"/>
    </source>
</evidence>
<feature type="compositionally biased region" description="Polar residues" evidence="1">
    <location>
        <begin position="85"/>
        <end position="102"/>
    </location>
</feature>
<organism evidence="2 3">
    <name type="scientific">Nocardia ninae NBRC 108245</name>
    <dbReference type="NCBI Taxonomy" id="1210091"/>
    <lineage>
        <taxon>Bacteria</taxon>
        <taxon>Bacillati</taxon>
        <taxon>Actinomycetota</taxon>
        <taxon>Actinomycetes</taxon>
        <taxon>Mycobacteriales</taxon>
        <taxon>Nocardiaceae</taxon>
        <taxon>Nocardia</taxon>
    </lineage>
</organism>
<dbReference type="AlphaFoldDB" id="A0A511MCA5"/>
<proteinExistence type="predicted"/>
<protein>
    <submittedName>
        <fullName evidence="2">Uncharacterized protein</fullName>
    </submittedName>
</protein>
<comment type="caution">
    <text evidence="2">The sequence shown here is derived from an EMBL/GenBank/DDBJ whole genome shotgun (WGS) entry which is preliminary data.</text>
</comment>
<evidence type="ECO:0000313" key="3">
    <source>
        <dbReference type="Proteomes" id="UP000321424"/>
    </source>
</evidence>
<sequence length="142" mass="14506">MGEGGRQTGPFGAGKSLFGPVLGLVWVPGGGGSAGEPLHLLTDPARRASCELPQGRKAARVNGLCRVRGVPLIFEGPARTEVRLSNNASKSEQHTGNVNYGPSTPDALGGLNVRPPHIGLATTHVPAASKGCPGCPGKRRSV</sequence>
<feature type="region of interest" description="Disordered" evidence="1">
    <location>
        <begin position="85"/>
        <end position="108"/>
    </location>
</feature>
<keyword evidence="3" id="KW-1185">Reference proteome</keyword>
<dbReference type="EMBL" id="BJXA01000014">
    <property type="protein sequence ID" value="GEM38260.1"/>
    <property type="molecule type" value="Genomic_DNA"/>
</dbReference>
<name>A0A511MCA5_9NOCA</name>
<accession>A0A511MCA5</accession>
<reference evidence="2 3" key="1">
    <citation type="submission" date="2019-07" db="EMBL/GenBank/DDBJ databases">
        <title>Whole genome shotgun sequence of Nocardia ninae NBRC 108245.</title>
        <authorList>
            <person name="Hosoyama A."/>
            <person name="Uohara A."/>
            <person name="Ohji S."/>
            <person name="Ichikawa N."/>
        </authorList>
    </citation>
    <scope>NUCLEOTIDE SEQUENCE [LARGE SCALE GENOMIC DNA]</scope>
    <source>
        <strain evidence="2 3">NBRC 108245</strain>
    </source>
</reference>
<gene>
    <name evidence="2" type="ORF">NN4_27790</name>
</gene>
<evidence type="ECO:0000256" key="1">
    <source>
        <dbReference type="SAM" id="MobiDB-lite"/>
    </source>
</evidence>
<dbReference type="Proteomes" id="UP000321424">
    <property type="component" value="Unassembled WGS sequence"/>
</dbReference>